<dbReference type="AlphaFoldDB" id="A0A1B9F2W7"/>
<name>A0A1B9F2W7_9BACT</name>
<organism evidence="1 2">
    <name type="scientific">Dissulfuribacter thermophilus</name>
    <dbReference type="NCBI Taxonomy" id="1156395"/>
    <lineage>
        <taxon>Bacteria</taxon>
        <taxon>Pseudomonadati</taxon>
        <taxon>Thermodesulfobacteriota</taxon>
        <taxon>Dissulfuribacteria</taxon>
        <taxon>Dissulfuribacterales</taxon>
        <taxon>Dissulfuribacteraceae</taxon>
        <taxon>Dissulfuribacter</taxon>
    </lineage>
</organism>
<comment type="caution">
    <text evidence="1">The sequence shown here is derived from an EMBL/GenBank/DDBJ whole genome shotgun (WGS) entry which is preliminary data.</text>
</comment>
<evidence type="ECO:0000313" key="1">
    <source>
        <dbReference type="EMBL" id="OCC14174.1"/>
    </source>
</evidence>
<dbReference type="Gene3D" id="2.40.160.10">
    <property type="entry name" value="Porin"/>
    <property type="match status" value="1"/>
</dbReference>
<reference evidence="1 2" key="1">
    <citation type="submission" date="2016-06" db="EMBL/GenBank/DDBJ databases">
        <title>Respiratory ammonification of nitrate coupled to the oxidation of elemental sulfur in deep-sea autotrophic thermophilic bacteria.</title>
        <authorList>
            <person name="Slobodkina G.B."/>
            <person name="Mardanov A.V."/>
            <person name="Ravin N.V."/>
            <person name="Frolova A.A."/>
            <person name="Viryasiv M.B."/>
            <person name="Chernyh N.A."/>
            <person name="Bonch-Osmolovskaya E.A."/>
            <person name="Slobodkin A.I."/>
        </authorList>
    </citation>
    <scope>NUCLEOTIDE SEQUENCE [LARGE SCALE GENOMIC DNA]</scope>
    <source>
        <strain evidence="1 2">S69</strain>
    </source>
</reference>
<dbReference type="RefSeq" id="WP_161939978.1">
    <property type="nucleotide sequence ID" value="NZ_MAGO01000018.1"/>
</dbReference>
<protein>
    <submittedName>
        <fullName evidence="1">Phosphate-specific outer membrane porin OprP</fullName>
    </submittedName>
</protein>
<dbReference type="Pfam" id="PF07396">
    <property type="entry name" value="Porin_O_P"/>
    <property type="match status" value="1"/>
</dbReference>
<evidence type="ECO:0000313" key="2">
    <source>
        <dbReference type="Proteomes" id="UP000093080"/>
    </source>
</evidence>
<dbReference type="STRING" id="1156395.DBT_2430"/>
<dbReference type="InterPro" id="IPR010870">
    <property type="entry name" value="Porin_O/P"/>
</dbReference>
<gene>
    <name evidence="1" type="ORF">DBT_2430</name>
</gene>
<dbReference type="Proteomes" id="UP000093080">
    <property type="component" value="Unassembled WGS sequence"/>
</dbReference>
<dbReference type="InterPro" id="IPR023614">
    <property type="entry name" value="Porin_dom_sf"/>
</dbReference>
<dbReference type="SUPFAM" id="SSF56935">
    <property type="entry name" value="Porins"/>
    <property type="match status" value="1"/>
</dbReference>
<proteinExistence type="predicted"/>
<sequence>MRRFGTRTQGVRKKNVGFRLHKLFVAMVLAIFCVCSVNLAFAEDKSVAEKILDILRQNNQITDAQYSELLKQAKAEKAPGTNLMVYWKNGLRIKSADNRYKIKIGGRLQSDFAVIGADDDLDRLFPSFEGHGSEFRRARIQIAGTVYENVAFKWQYDFASGSVHFKNVWIELKHIPYVGKFRVGHFKEPFSLEELTCSKYLTFLERALPNTFAAGYNTGFMLHNAEFNKRMTWAVGLFFDTDGQGKSFNNFSDTDLTARITVLPWLAENGRKLLHLGFSYSHRFRDDNGGNPIRFRERPEAHLSTVRLVDTGNIIADDVDLFNPEMVLIYGPLSIQAEYMYASVNSVTGSDPNFSGYYAYISYFLTGEHRHYVRSSGHFCRLTPNRNFDFGKSGWGAWELVARYSYVDLDDNGIQGGKENDVTLGANWYLNPNVRVMFNYVNANVDRKDLNLDNGNANIFEARFQIEF</sequence>
<keyword evidence="2" id="KW-1185">Reference proteome</keyword>
<accession>A0A1B9F2W7</accession>
<dbReference type="EMBL" id="MAGO01000018">
    <property type="protein sequence ID" value="OCC14174.1"/>
    <property type="molecule type" value="Genomic_DNA"/>
</dbReference>